<name>A0A9P6CE93_9AGAR</name>
<comment type="caution">
    <text evidence="2">The sequence shown here is derived from an EMBL/GenBank/DDBJ whole genome shotgun (WGS) entry which is preliminary data.</text>
</comment>
<protein>
    <submittedName>
        <fullName evidence="2">Uncharacterized protein</fullName>
    </submittedName>
</protein>
<reference evidence="2" key="1">
    <citation type="submission" date="2020-11" db="EMBL/GenBank/DDBJ databases">
        <authorList>
            <consortium name="DOE Joint Genome Institute"/>
            <person name="Ahrendt S."/>
            <person name="Riley R."/>
            <person name="Andreopoulos W."/>
            <person name="Labutti K."/>
            <person name="Pangilinan J."/>
            <person name="Ruiz-Duenas F.J."/>
            <person name="Barrasa J.M."/>
            <person name="Sanchez-Garcia M."/>
            <person name="Camarero S."/>
            <person name="Miyauchi S."/>
            <person name="Serrano A."/>
            <person name="Linde D."/>
            <person name="Babiker R."/>
            <person name="Drula E."/>
            <person name="Ayuso-Fernandez I."/>
            <person name="Pacheco R."/>
            <person name="Padilla G."/>
            <person name="Ferreira P."/>
            <person name="Barriuso J."/>
            <person name="Kellner H."/>
            <person name="Castanera R."/>
            <person name="Alfaro M."/>
            <person name="Ramirez L."/>
            <person name="Pisabarro A.G."/>
            <person name="Kuo A."/>
            <person name="Tritt A."/>
            <person name="Lipzen A."/>
            <person name="He G."/>
            <person name="Yan M."/>
            <person name="Ng V."/>
            <person name="Cullen D."/>
            <person name="Martin F."/>
            <person name="Rosso M.-N."/>
            <person name="Henrissat B."/>
            <person name="Hibbett D."/>
            <person name="Martinez A.T."/>
            <person name="Grigoriev I.V."/>
        </authorList>
    </citation>
    <scope>NUCLEOTIDE SEQUENCE</scope>
    <source>
        <strain evidence="2">CBS 247.69</strain>
    </source>
</reference>
<evidence type="ECO:0000313" key="2">
    <source>
        <dbReference type="EMBL" id="KAF9457748.1"/>
    </source>
</evidence>
<accession>A0A9P6CE93</accession>
<dbReference type="EMBL" id="MU150360">
    <property type="protein sequence ID" value="KAF9457748.1"/>
    <property type="molecule type" value="Genomic_DNA"/>
</dbReference>
<gene>
    <name evidence="2" type="ORF">BDZ94DRAFT_1313929</name>
</gene>
<feature type="signal peptide" evidence="1">
    <location>
        <begin position="1"/>
        <end position="21"/>
    </location>
</feature>
<evidence type="ECO:0000256" key="1">
    <source>
        <dbReference type="SAM" id="SignalP"/>
    </source>
</evidence>
<organism evidence="2 3">
    <name type="scientific">Collybia nuda</name>
    <dbReference type="NCBI Taxonomy" id="64659"/>
    <lineage>
        <taxon>Eukaryota</taxon>
        <taxon>Fungi</taxon>
        <taxon>Dikarya</taxon>
        <taxon>Basidiomycota</taxon>
        <taxon>Agaricomycotina</taxon>
        <taxon>Agaricomycetes</taxon>
        <taxon>Agaricomycetidae</taxon>
        <taxon>Agaricales</taxon>
        <taxon>Tricholomatineae</taxon>
        <taxon>Clitocybaceae</taxon>
        <taxon>Collybia</taxon>
    </lineage>
</organism>
<proteinExistence type="predicted"/>
<evidence type="ECO:0000313" key="3">
    <source>
        <dbReference type="Proteomes" id="UP000807353"/>
    </source>
</evidence>
<sequence>MFSKTSIVLSAILSLVVMTQAAPSTDVGGPAIIYCSADGYCPNDLTCCKSILPGGPVCVSLPDGVLC</sequence>
<dbReference type="AlphaFoldDB" id="A0A9P6CE93"/>
<keyword evidence="1" id="KW-0732">Signal</keyword>
<keyword evidence="3" id="KW-1185">Reference proteome</keyword>
<feature type="chain" id="PRO_5040345270" evidence="1">
    <location>
        <begin position="22"/>
        <end position="67"/>
    </location>
</feature>
<dbReference type="Proteomes" id="UP000807353">
    <property type="component" value="Unassembled WGS sequence"/>
</dbReference>